<dbReference type="RefSeq" id="WP_311387820.1">
    <property type="nucleotide sequence ID" value="NZ_JAVRHU010000002.1"/>
</dbReference>
<gene>
    <name evidence="7 8" type="primary">mltG</name>
    <name evidence="8" type="ORF">RM520_09300</name>
</gene>
<evidence type="ECO:0000313" key="8">
    <source>
        <dbReference type="EMBL" id="MDT0621822.1"/>
    </source>
</evidence>
<comment type="catalytic activity">
    <reaction evidence="7">
        <text>a peptidoglycan chain = a peptidoglycan chain with N-acetyl-1,6-anhydromuramyl-[peptide] at the reducing end + a peptidoglycan chain with N-acetylglucosamine at the non-reducing end.</text>
        <dbReference type="EC" id="4.2.2.29"/>
    </reaction>
</comment>
<dbReference type="CDD" id="cd08010">
    <property type="entry name" value="MltG_like"/>
    <property type="match status" value="1"/>
</dbReference>
<evidence type="ECO:0000256" key="6">
    <source>
        <dbReference type="ARBA" id="ARBA00023316"/>
    </source>
</evidence>
<evidence type="ECO:0000256" key="2">
    <source>
        <dbReference type="ARBA" id="ARBA00022692"/>
    </source>
</evidence>
<sequence length="348" mass="39735">MKNLKKVLWATAILGLVICGFFVYNIYNAIFSPNTTFANEEAYLFISSDATIDDVSAQLSPLLDDVSSFKAVAKRKGYSNNIKAGKYILSKGMNNNDIINTLRSQNQPVKVSFNNQENLKSLAGRISSQIEADTLSLLKILNDDVFLKENGFNDDTKLSMYLPNTYEFFWNTNAEEFRARMKKEYDKFWNEERLSKAQALNLSPAEITSLAAIVQKETAKIDERPRVAGLYLNRIRKGMYLQADPTVIFAIKKETGNYDTIIKRVLYKDLEIDSPYNTYKNIGVPPGPITMPDISSIEGVLNAEKHDYLYMVSNISNFGYHMFAKSLTQHNRNKAQYIRWLNEQNISR</sequence>
<dbReference type="EC" id="4.2.2.29" evidence="7"/>
<name>A0ABU3BI29_9FLAO</name>
<proteinExistence type="inferred from homology"/>
<dbReference type="InterPro" id="IPR003770">
    <property type="entry name" value="MLTG-like"/>
</dbReference>
<evidence type="ECO:0000256" key="3">
    <source>
        <dbReference type="ARBA" id="ARBA00022989"/>
    </source>
</evidence>
<dbReference type="Gene3D" id="3.30.1490.480">
    <property type="entry name" value="Endolytic murein transglycosylase"/>
    <property type="match status" value="1"/>
</dbReference>
<evidence type="ECO:0000256" key="1">
    <source>
        <dbReference type="ARBA" id="ARBA00022475"/>
    </source>
</evidence>
<dbReference type="HAMAP" id="MF_02065">
    <property type="entry name" value="MltG"/>
    <property type="match status" value="1"/>
</dbReference>
<comment type="similarity">
    <text evidence="7">Belongs to the transglycosylase MltG family.</text>
</comment>
<keyword evidence="1 7" id="KW-1003">Cell membrane</keyword>
<dbReference type="Proteomes" id="UP001250662">
    <property type="component" value="Unassembled WGS sequence"/>
</dbReference>
<protein>
    <recommendedName>
        <fullName evidence="7">Endolytic murein transglycosylase</fullName>
        <ecNumber evidence="7">4.2.2.29</ecNumber>
    </recommendedName>
    <alternativeName>
        <fullName evidence="7">Peptidoglycan lytic transglycosylase</fullName>
    </alternativeName>
    <alternativeName>
        <fullName evidence="7">Peptidoglycan polymerization terminase</fullName>
    </alternativeName>
</protein>
<keyword evidence="4 7" id="KW-0472">Membrane</keyword>
<comment type="caution">
    <text evidence="8">The sequence shown here is derived from an EMBL/GenBank/DDBJ whole genome shotgun (WGS) entry which is preliminary data.</text>
</comment>
<dbReference type="PANTHER" id="PTHR30518">
    <property type="entry name" value="ENDOLYTIC MUREIN TRANSGLYCOSYLASE"/>
    <property type="match status" value="1"/>
</dbReference>
<dbReference type="EMBL" id="JAVRHU010000002">
    <property type="protein sequence ID" value="MDT0621822.1"/>
    <property type="molecule type" value="Genomic_DNA"/>
</dbReference>
<comment type="subcellular location">
    <subcellularLocation>
        <location evidence="7">Cell membrane</location>
        <topology evidence="7">Single-pass membrane protein</topology>
    </subcellularLocation>
</comment>
<keyword evidence="5 7" id="KW-0456">Lyase</keyword>
<evidence type="ECO:0000256" key="7">
    <source>
        <dbReference type="HAMAP-Rule" id="MF_02065"/>
    </source>
</evidence>
<evidence type="ECO:0000313" key="9">
    <source>
        <dbReference type="Proteomes" id="UP001250662"/>
    </source>
</evidence>
<keyword evidence="2 7" id="KW-0812">Transmembrane</keyword>
<evidence type="ECO:0000256" key="5">
    <source>
        <dbReference type="ARBA" id="ARBA00023239"/>
    </source>
</evidence>
<accession>A0ABU3BI29</accession>
<organism evidence="8 9">
    <name type="scientific">Croceitalea vernalis</name>
    <dbReference type="NCBI Taxonomy" id="3075599"/>
    <lineage>
        <taxon>Bacteria</taxon>
        <taxon>Pseudomonadati</taxon>
        <taxon>Bacteroidota</taxon>
        <taxon>Flavobacteriia</taxon>
        <taxon>Flavobacteriales</taxon>
        <taxon>Flavobacteriaceae</taxon>
        <taxon>Croceitalea</taxon>
    </lineage>
</organism>
<dbReference type="Pfam" id="PF02618">
    <property type="entry name" value="YceG"/>
    <property type="match status" value="1"/>
</dbReference>
<feature type="transmembrane region" description="Helical" evidence="7">
    <location>
        <begin position="7"/>
        <end position="27"/>
    </location>
</feature>
<dbReference type="NCBIfam" id="TIGR00247">
    <property type="entry name" value="endolytic transglycosylase MltG"/>
    <property type="match status" value="1"/>
</dbReference>
<feature type="site" description="Important for catalytic activity" evidence="7">
    <location>
        <position position="217"/>
    </location>
</feature>
<keyword evidence="6 7" id="KW-0961">Cell wall biogenesis/degradation</keyword>
<keyword evidence="9" id="KW-1185">Reference proteome</keyword>
<comment type="function">
    <text evidence="7">Functions as a peptidoglycan terminase that cleaves nascent peptidoglycan strands endolytically to terminate their elongation.</text>
</comment>
<evidence type="ECO:0000256" key="4">
    <source>
        <dbReference type="ARBA" id="ARBA00023136"/>
    </source>
</evidence>
<keyword evidence="3 7" id="KW-1133">Transmembrane helix</keyword>
<reference evidence="8 9" key="1">
    <citation type="submission" date="2023-09" db="EMBL/GenBank/DDBJ databases">
        <authorList>
            <person name="Rey-Velasco X."/>
        </authorList>
    </citation>
    <scope>NUCLEOTIDE SEQUENCE [LARGE SCALE GENOMIC DNA]</scope>
    <source>
        <strain evidence="8 9">P007</strain>
    </source>
</reference>
<dbReference type="Gene3D" id="3.30.160.60">
    <property type="entry name" value="Classic Zinc Finger"/>
    <property type="match status" value="1"/>
</dbReference>
<dbReference type="PANTHER" id="PTHR30518:SF2">
    <property type="entry name" value="ENDOLYTIC MUREIN TRANSGLYCOSYLASE"/>
    <property type="match status" value="1"/>
</dbReference>